<evidence type="ECO:0000256" key="1">
    <source>
        <dbReference type="SAM" id="MobiDB-lite"/>
    </source>
</evidence>
<organism evidence="2 3">
    <name type="scientific">Lophiotrema nucula</name>
    <dbReference type="NCBI Taxonomy" id="690887"/>
    <lineage>
        <taxon>Eukaryota</taxon>
        <taxon>Fungi</taxon>
        <taxon>Dikarya</taxon>
        <taxon>Ascomycota</taxon>
        <taxon>Pezizomycotina</taxon>
        <taxon>Dothideomycetes</taxon>
        <taxon>Pleosporomycetidae</taxon>
        <taxon>Pleosporales</taxon>
        <taxon>Lophiotremataceae</taxon>
        <taxon>Lophiotrema</taxon>
    </lineage>
</organism>
<dbReference type="EMBL" id="ML977362">
    <property type="protein sequence ID" value="KAF2106487.1"/>
    <property type="molecule type" value="Genomic_DNA"/>
</dbReference>
<sequence>MPSPEKPTHSTLLFLLQQSIDGAKEIILSGLPKHWPTVYCILISLVFAHQNLLLLSDYIDTAECAGWTLAKAIIRLSRLFLACCQDLHPLSDNFDVEWFGLSVGGSEAACEFFGGLREEYETWLRDSLKCPMSIPQSNSSKCLLVLIFSRRRNISSPLEPGPHSTTLIHFNIFVKLPTKGLQPKAPKHQLQSERDKGISGTEAFPQPFSLLMLS</sequence>
<dbReference type="Proteomes" id="UP000799770">
    <property type="component" value="Unassembled WGS sequence"/>
</dbReference>
<evidence type="ECO:0000313" key="3">
    <source>
        <dbReference type="Proteomes" id="UP000799770"/>
    </source>
</evidence>
<accession>A0A6A5YJH8</accession>
<reference evidence="2" key="1">
    <citation type="journal article" date="2020" name="Stud. Mycol.">
        <title>101 Dothideomycetes genomes: a test case for predicting lifestyles and emergence of pathogens.</title>
        <authorList>
            <person name="Haridas S."/>
            <person name="Albert R."/>
            <person name="Binder M."/>
            <person name="Bloem J."/>
            <person name="Labutti K."/>
            <person name="Salamov A."/>
            <person name="Andreopoulos B."/>
            <person name="Baker S."/>
            <person name="Barry K."/>
            <person name="Bills G."/>
            <person name="Bluhm B."/>
            <person name="Cannon C."/>
            <person name="Castanera R."/>
            <person name="Culley D."/>
            <person name="Daum C."/>
            <person name="Ezra D."/>
            <person name="Gonzalez J."/>
            <person name="Henrissat B."/>
            <person name="Kuo A."/>
            <person name="Liang C."/>
            <person name="Lipzen A."/>
            <person name="Lutzoni F."/>
            <person name="Magnuson J."/>
            <person name="Mondo S."/>
            <person name="Nolan M."/>
            <person name="Ohm R."/>
            <person name="Pangilinan J."/>
            <person name="Park H.-J."/>
            <person name="Ramirez L."/>
            <person name="Alfaro M."/>
            <person name="Sun H."/>
            <person name="Tritt A."/>
            <person name="Yoshinaga Y."/>
            <person name="Zwiers L.-H."/>
            <person name="Turgeon B."/>
            <person name="Goodwin S."/>
            <person name="Spatafora J."/>
            <person name="Crous P."/>
            <person name="Grigoriev I."/>
        </authorList>
    </citation>
    <scope>NUCLEOTIDE SEQUENCE</scope>
    <source>
        <strain evidence="2">CBS 627.86</strain>
    </source>
</reference>
<protein>
    <submittedName>
        <fullName evidence="2">Uncharacterized protein</fullName>
    </submittedName>
</protein>
<dbReference type="OrthoDB" id="3795311at2759"/>
<keyword evidence="3" id="KW-1185">Reference proteome</keyword>
<evidence type="ECO:0000313" key="2">
    <source>
        <dbReference type="EMBL" id="KAF2106487.1"/>
    </source>
</evidence>
<proteinExistence type="predicted"/>
<name>A0A6A5YJH8_9PLEO</name>
<feature type="region of interest" description="Disordered" evidence="1">
    <location>
        <begin position="183"/>
        <end position="203"/>
    </location>
</feature>
<gene>
    <name evidence="2" type="ORF">BDV96DRAFT_332231</name>
</gene>
<dbReference type="AlphaFoldDB" id="A0A6A5YJH8"/>